<evidence type="ECO:0000259" key="1">
    <source>
        <dbReference type="PROSITE" id="PS51301"/>
    </source>
</evidence>
<organism evidence="2 3">
    <name type="scientific">Acinetobacter guerrae</name>
    <dbReference type="NCBI Taxonomy" id="1843371"/>
    <lineage>
        <taxon>Bacteria</taxon>
        <taxon>Pseudomonadati</taxon>
        <taxon>Pseudomonadota</taxon>
        <taxon>Gammaproteobacteria</taxon>
        <taxon>Moraxellales</taxon>
        <taxon>Moraxellaceae</taxon>
        <taxon>Acinetobacter</taxon>
    </lineage>
</organism>
<dbReference type="Proteomes" id="UP000269001">
    <property type="component" value="Unassembled WGS sequence"/>
</dbReference>
<accession>A0A3A8F229</accession>
<evidence type="ECO:0000313" key="2">
    <source>
        <dbReference type="EMBL" id="RKG35191.1"/>
    </source>
</evidence>
<evidence type="ECO:0000313" key="3">
    <source>
        <dbReference type="Proteomes" id="UP000269001"/>
    </source>
</evidence>
<protein>
    <submittedName>
        <fullName evidence="2">KilA-N domain-containing protein</fullName>
    </submittedName>
</protein>
<dbReference type="Pfam" id="PF04383">
    <property type="entry name" value="KilA-N"/>
    <property type="match status" value="1"/>
</dbReference>
<feature type="domain" description="KilA-N" evidence="1">
    <location>
        <begin position="12"/>
        <end position="125"/>
    </location>
</feature>
<reference evidence="2 3" key="1">
    <citation type="submission" date="2018-09" db="EMBL/GenBank/DDBJ databases">
        <title>The draft genome of Acinetobacter spp. strains.</title>
        <authorList>
            <person name="Qin J."/>
            <person name="Feng Y."/>
            <person name="Zong Z."/>
        </authorList>
    </citation>
    <scope>NUCLEOTIDE SEQUENCE [LARGE SCALE GENOMIC DNA]</scope>
    <source>
        <strain evidence="2 3">WCHAc060096</strain>
    </source>
</reference>
<keyword evidence="3" id="KW-1185">Reference proteome</keyword>
<dbReference type="PROSITE" id="PS51301">
    <property type="entry name" value="KILA_N"/>
    <property type="match status" value="1"/>
</dbReference>
<dbReference type="InterPro" id="IPR017880">
    <property type="entry name" value="KilA_N"/>
</dbReference>
<gene>
    <name evidence="2" type="ORF">D7V21_05265</name>
</gene>
<name>A0A3A8F229_9GAMM</name>
<dbReference type="InterPro" id="IPR018004">
    <property type="entry name" value="KilA/APSES_HTH"/>
</dbReference>
<sequence>MTMLSQNFLNPNNKPLTIGEFNIRQDEDGRYCLNDLHKASGGEEKHKPTRFIRNQQTQELIKEIEQGSDVSLDIENQRPDLVFAVKTFHGGANQGTYVVKELVYAYAMWISPKFHLMVIRAYDSLLMEWILNEKQTISPYQAGILYNIVHTRAAGNKNLIVQMWSRLKNHFKYSASYRELKAFHFEDARHYLEVMDLNVKPEKHEDSATLEKLQSFVDNLAHRYPSLQNPVAHEIAVRFAEILQYQDLNDERLFYYVAINKGKVVVLPQTVHHGVVDLVKLADAFRPLHEFMMVYEICRQAKTLKELPLKSVPR</sequence>
<comment type="caution">
    <text evidence="2">The sequence shown here is derived from an EMBL/GenBank/DDBJ whole genome shotgun (WGS) entry which is preliminary data.</text>
</comment>
<dbReference type="EMBL" id="RAXU01000004">
    <property type="protein sequence ID" value="RKG35191.1"/>
    <property type="molecule type" value="Genomic_DNA"/>
</dbReference>
<dbReference type="AlphaFoldDB" id="A0A3A8F229"/>
<dbReference type="SMART" id="SM01252">
    <property type="entry name" value="KilA-N"/>
    <property type="match status" value="1"/>
</dbReference>
<proteinExistence type="predicted"/>